<dbReference type="InterPro" id="IPR049883">
    <property type="entry name" value="NOTCH1_EGF-like"/>
</dbReference>
<dbReference type="InterPro" id="IPR001881">
    <property type="entry name" value="EGF-like_Ca-bd_dom"/>
</dbReference>
<keyword evidence="3" id="KW-0677">Repeat</keyword>
<dbReference type="InterPro" id="IPR052235">
    <property type="entry name" value="Nephronectin_domain"/>
</dbReference>
<organism evidence="8 9">
    <name type="scientific">Dibothriocephalus latus</name>
    <name type="common">Fish tapeworm</name>
    <name type="synonym">Diphyllobothrium latum</name>
    <dbReference type="NCBI Taxonomy" id="60516"/>
    <lineage>
        <taxon>Eukaryota</taxon>
        <taxon>Metazoa</taxon>
        <taxon>Spiralia</taxon>
        <taxon>Lophotrochozoa</taxon>
        <taxon>Platyhelminthes</taxon>
        <taxon>Cestoda</taxon>
        <taxon>Eucestoda</taxon>
        <taxon>Diphyllobothriidea</taxon>
        <taxon>Diphyllobothriidae</taxon>
        <taxon>Dibothriocephalus</taxon>
    </lineage>
</organism>
<proteinExistence type="predicted"/>
<dbReference type="Proteomes" id="UP000281553">
    <property type="component" value="Unassembled WGS sequence"/>
</dbReference>
<keyword evidence="4" id="KW-1015">Disulfide bond</keyword>
<dbReference type="PROSITE" id="PS00010">
    <property type="entry name" value="ASX_HYDROXYL"/>
    <property type="match status" value="1"/>
</dbReference>
<feature type="domain" description="EGF-like" evidence="7">
    <location>
        <begin position="41"/>
        <end position="79"/>
    </location>
</feature>
<dbReference type="Pfam" id="PF07645">
    <property type="entry name" value="EGF_CA"/>
    <property type="match status" value="2"/>
</dbReference>
<dbReference type="SUPFAM" id="SSF57196">
    <property type="entry name" value="EGF/Laminin"/>
    <property type="match status" value="2"/>
</dbReference>
<evidence type="ECO:0000256" key="1">
    <source>
        <dbReference type="ARBA" id="ARBA00022536"/>
    </source>
</evidence>
<evidence type="ECO:0000256" key="3">
    <source>
        <dbReference type="ARBA" id="ARBA00022737"/>
    </source>
</evidence>
<dbReference type="PANTHER" id="PTHR24050">
    <property type="entry name" value="PA14 DOMAIN-CONTAINING PROTEIN"/>
    <property type="match status" value="1"/>
</dbReference>
<comment type="caution">
    <text evidence="6">Lacks conserved residue(s) required for the propagation of feature annotation.</text>
</comment>
<dbReference type="CDD" id="cd00054">
    <property type="entry name" value="EGF_CA"/>
    <property type="match status" value="1"/>
</dbReference>
<dbReference type="SMART" id="SM00179">
    <property type="entry name" value="EGF_CA"/>
    <property type="match status" value="2"/>
</dbReference>
<dbReference type="AlphaFoldDB" id="A0A3P7MF60"/>
<dbReference type="PROSITE" id="PS01187">
    <property type="entry name" value="EGF_CA"/>
    <property type="match status" value="1"/>
</dbReference>
<accession>A0A3P7MF60</accession>
<evidence type="ECO:0000313" key="9">
    <source>
        <dbReference type="Proteomes" id="UP000281553"/>
    </source>
</evidence>
<keyword evidence="5" id="KW-0325">Glycoprotein</keyword>
<evidence type="ECO:0000259" key="7">
    <source>
        <dbReference type="PROSITE" id="PS50026"/>
    </source>
</evidence>
<reference evidence="8 9" key="1">
    <citation type="submission" date="2018-11" db="EMBL/GenBank/DDBJ databases">
        <authorList>
            <consortium name="Pathogen Informatics"/>
        </authorList>
    </citation>
    <scope>NUCLEOTIDE SEQUENCE [LARGE SCALE GENOMIC DNA]</scope>
</reference>
<gene>
    <name evidence="8" type="ORF">DILT_LOCUS12372</name>
</gene>
<keyword evidence="1 6" id="KW-0245">EGF-like domain</keyword>
<keyword evidence="2" id="KW-0732">Signal</keyword>
<dbReference type="Gene3D" id="2.10.25.10">
    <property type="entry name" value="Laminin"/>
    <property type="match status" value="2"/>
</dbReference>
<keyword evidence="9" id="KW-1185">Reference proteome</keyword>
<dbReference type="FunFam" id="2.10.25.10:FF:000017">
    <property type="entry name" value="latent-transforming growth factor beta-binding protein 4 isoform X1"/>
    <property type="match status" value="1"/>
</dbReference>
<dbReference type="EMBL" id="UYRU01066213">
    <property type="protein sequence ID" value="VDN16541.1"/>
    <property type="molecule type" value="Genomic_DNA"/>
</dbReference>
<dbReference type="InterPro" id="IPR000152">
    <property type="entry name" value="EGF-type_Asp/Asn_hydroxyl_site"/>
</dbReference>
<sequence>MNPFCKDGKTCVNIPGGYRCIAVTDCPAGFKRDSIREPCTDIDECATGIAKCGPNMHCENTIGSYRCLCQRGYKNVNDTACVGISFCRTFDLPLFASLCSASVSAPTSVENYTVTSQLDLLISFP</sequence>
<evidence type="ECO:0000256" key="5">
    <source>
        <dbReference type="ARBA" id="ARBA00023180"/>
    </source>
</evidence>
<dbReference type="InterPro" id="IPR000742">
    <property type="entry name" value="EGF"/>
</dbReference>
<dbReference type="OrthoDB" id="6263771at2759"/>
<dbReference type="PANTHER" id="PTHR24050:SF28">
    <property type="entry name" value="UROMODULIN-LIKE"/>
    <property type="match status" value="1"/>
</dbReference>
<evidence type="ECO:0000256" key="6">
    <source>
        <dbReference type="PROSITE-ProRule" id="PRU00076"/>
    </source>
</evidence>
<protein>
    <recommendedName>
        <fullName evidence="7">EGF-like domain-containing protein</fullName>
    </recommendedName>
</protein>
<evidence type="ECO:0000256" key="4">
    <source>
        <dbReference type="ARBA" id="ARBA00023157"/>
    </source>
</evidence>
<name>A0A3P7MF60_DIBLA</name>
<dbReference type="PROSITE" id="PS50026">
    <property type="entry name" value="EGF_3"/>
    <property type="match status" value="1"/>
</dbReference>
<dbReference type="InterPro" id="IPR018097">
    <property type="entry name" value="EGF_Ca-bd_CS"/>
</dbReference>
<evidence type="ECO:0000256" key="2">
    <source>
        <dbReference type="ARBA" id="ARBA00022729"/>
    </source>
</evidence>
<dbReference type="GO" id="GO:0005509">
    <property type="term" value="F:calcium ion binding"/>
    <property type="evidence" value="ECO:0007669"/>
    <property type="project" value="InterPro"/>
</dbReference>
<evidence type="ECO:0000313" key="8">
    <source>
        <dbReference type="EMBL" id="VDN16541.1"/>
    </source>
</evidence>